<dbReference type="PANTHER" id="PTHR19241">
    <property type="entry name" value="ATP-BINDING CASSETTE TRANSPORTER"/>
    <property type="match status" value="1"/>
</dbReference>
<dbReference type="Pfam" id="PF01061">
    <property type="entry name" value="ABC2_membrane"/>
    <property type="match status" value="1"/>
</dbReference>
<keyword evidence="4 6" id="KW-1133">Transmembrane helix</keyword>
<accession>A0A813EMN3</accession>
<feature type="non-terminal residue" evidence="8">
    <location>
        <position position="146"/>
    </location>
</feature>
<feature type="transmembrane region" description="Helical" evidence="6">
    <location>
        <begin position="35"/>
        <end position="54"/>
    </location>
</feature>
<protein>
    <recommendedName>
        <fullName evidence="7">ABC-2 type transporter transmembrane domain-containing protein</fullName>
    </recommendedName>
</protein>
<dbReference type="OrthoDB" id="66620at2759"/>
<evidence type="ECO:0000256" key="1">
    <source>
        <dbReference type="ARBA" id="ARBA00004141"/>
    </source>
</evidence>
<feature type="transmembrane region" description="Helical" evidence="6">
    <location>
        <begin position="112"/>
        <end position="138"/>
    </location>
</feature>
<evidence type="ECO:0000256" key="2">
    <source>
        <dbReference type="ARBA" id="ARBA00022448"/>
    </source>
</evidence>
<dbReference type="GO" id="GO:0016020">
    <property type="term" value="C:membrane"/>
    <property type="evidence" value="ECO:0007669"/>
    <property type="project" value="UniProtKB-SubCell"/>
</dbReference>
<evidence type="ECO:0000313" key="9">
    <source>
        <dbReference type="Proteomes" id="UP000654075"/>
    </source>
</evidence>
<organism evidence="8 9">
    <name type="scientific">Polarella glacialis</name>
    <name type="common">Dinoflagellate</name>
    <dbReference type="NCBI Taxonomy" id="89957"/>
    <lineage>
        <taxon>Eukaryota</taxon>
        <taxon>Sar</taxon>
        <taxon>Alveolata</taxon>
        <taxon>Dinophyceae</taxon>
        <taxon>Suessiales</taxon>
        <taxon>Suessiaceae</taxon>
        <taxon>Polarella</taxon>
    </lineage>
</organism>
<dbReference type="EMBL" id="CAJNNV010014095">
    <property type="protein sequence ID" value="CAE8602292.1"/>
    <property type="molecule type" value="Genomic_DNA"/>
</dbReference>
<keyword evidence="9" id="KW-1185">Reference proteome</keyword>
<evidence type="ECO:0000313" key="8">
    <source>
        <dbReference type="EMBL" id="CAE8602292.1"/>
    </source>
</evidence>
<dbReference type="AlphaFoldDB" id="A0A813EMN3"/>
<keyword evidence="5 6" id="KW-0472">Membrane</keyword>
<keyword evidence="3 6" id="KW-0812">Transmembrane</keyword>
<feature type="transmembrane region" description="Helical" evidence="6">
    <location>
        <begin position="6"/>
        <end position="28"/>
    </location>
</feature>
<reference evidence="8" key="1">
    <citation type="submission" date="2021-02" db="EMBL/GenBank/DDBJ databases">
        <authorList>
            <person name="Dougan E. K."/>
            <person name="Rhodes N."/>
            <person name="Thang M."/>
            <person name="Chan C."/>
        </authorList>
    </citation>
    <scope>NUCLEOTIDE SEQUENCE</scope>
</reference>
<evidence type="ECO:0000259" key="7">
    <source>
        <dbReference type="Pfam" id="PF01061"/>
    </source>
</evidence>
<evidence type="ECO:0000256" key="6">
    <source>
        <dbReference type="SAM" id="Phobius"/>
    </source>
</evidence>
<comment type="caution">
    <text evidence="8">The sequence shown here is derived from an EMBL/GenBank/DDBJ whole genome shotgun (WGS) entry which is preliminary data.</text>
</comment>
<name>A0A813EMN3_POLGL</name>
<evidence type="ECO:0000256" key="4">
    <source>
        <dbReference type="ARBA" id="ARBA00022989"/>
    </source>
</evidence>
<comment type="subcellular location">
    <subcellularLocation>
        <location evidence="1">Membrane</location>
        <topology evidence="1">Multi-pass membrane protein</topology>
    </subcellularLocation>
</comment>
<evidence type="ECO:0000256" key="5">
    <source>
        <dbReference type="ARBA" id="ARBA00023136"/>
    </source>
</evidence>
<sequence length="146" mass="16090">NFGIFAATYFTTSMVGIVLAYAVAAVAPTMEAANALLPTYVTTCMYFGGLFIVFDKIPIGWSWYSWTSFLRYAWGALMLNQFKDQDTGKLKVFYSDDQAMTILEFYKMDEGIMDSVGCCMGILAGLCVIFGCLGALGVTKISHVKR</sequence>
<dbReference type="InterPro" id="IPR013525">
    <property type="entry name" value="ABC2_TM"/>
</dbReference>
<evidence type="ECO:0000256" key="3">
    <source>
        <dbReference type="ARBA" id="ARBA00022692"/>
    </source>
</evidence>
<keyword evidence="2" id="KW-0813">Transport</keyword>
<proteinExistence type="predicted"/>
<dbReference type="GO" id="GO:0140359">
    <property type="term" value="F:ABC-type transporter activity"/>
    <property type="evidence" value="ECO:0007669"/>
    <property type="project" value="InterPro"/>
</dbReference>
<dbReference type="Proteomes" id="UP000654075">
    <property type="component" value="Unassembled WGS sequence"/>
</dbReference>
<gene>
    <name evidence="8" type="ORF">PGLA1383_LOCUS20543</name>
</gene>
<feature type="domain" description="ABC-2 type transporter transmembrane" evidence="7">
    <location>
        <begin position="2"/>
        <end position="82"/>
    </location>
</feature>